<accession>A0ABR3D0T6</accession>
<gene>
    <name evidence="1" type="ORF">QR685DRAFT_536160</name>
</gene>
<organism evidence="1 2">
    <name type="scientific">Neurospora intermedia</name>
    <dbReference type="NCBI Taxonomy" id="5142"/>
    <lineage>
        <taxon>Eukaryota</taxon>
        <taxon>Fungi</taxon>
        <taxon>Dikarya</taxon>
        <taxon>Ascomycota</taxon>
        <taxon>Pezizomycotina</taxon>
        <taxon>Sordariomycetes</taxon>
        <taxon>Sordariomycetidae</taxon>
        <taxon>Sordariales</taxon>
        <taxon>Sordariaceae</taxon>
        <taxon>Neurospora</taxon>
    </lineage>
</organism>
<reference evidence="1 2" key="1">
    <citation type="submission" date="2023-09" db="EMBL/GenBank/DDBJ databases">
        <title>Multi-omics analysis of a traditional fermented food reveals byproduct-associated fungal strains for waste-to-food upcycling.</title>
        <authorList>
            <consortium name="Lawrence Berkeley National Laboratory"/>
            <person name="Rekdal V.M."/>
            <person name="Villalobos-Escobedo J.M."/>
            <person name="Rodriguez-Valeron N."/>
            <person name="Garcia M.O."/>
            <person name="Vasquez D.P."/>
            <person name="Damayanti I."/>
            <person name="Sorensen P.M."/>
            <person name="Baidoo E.E."/>
            <person name="De Carvalho A.C."/>
            <person name="Riley R."/>
            <person name="Lipzen A."/>
            <person name="He G."/>
            <person name="Yan M."/>
            <person name="Haridas S."/>
            <person name="Daum C."/>
            <person name="Yoshinaga Y."/>
            <person name="Ng V."/>
            <person name="Grigoriev I.V."/>
            <person name="Munk R."/>
            <person name="Nuraida L."/>
            <person name="Wijaya C.H."/>
            <person name="Morales P.-C."/>
            <person name="Keasling J.D."/>
        </authorList>
    </citation>
    <scope>NUCLEOTIDE SEQUENCE [LARGE SCALE GENOMIC DNA]</scope>
    <source>
        <strain evidence="1 2">FGSC 2613</strain>
    </source>
</reference>
<evidence type="ECO:0000313" key="2">
    <source>
        <dbReference type="Proteomes" id="UP001451303"/>
    </source>
</evidence>
<evidence type="ECO:0008006" key="3">
    <source>
        <dbReference type="Google" id="ProtNLM"/>
    </source>
</evidence>
<comment type="caution">
    <text evidence="1">The sequence shown here is derived from an EMBL/GenBank/DDBJ whole genome shotgun (WGS) entry which is preliminary data.</text>
</comment>
<keyword evidence="2" id="KW-1185">Reference proteome</keyword>
<dbReference type="EMBL" id="JAVLET010000013">
    <property type="protein sequence ID" value="KAL0466310.1"/>
    <property type="molecule type" value="Genomic_DNA"/>
</dbReference>
<protein>
    <recommendedName>
        <fullName evidence="3">Secreted protein</fullName>
    </recommendedName>
</protein>
<sequence>MVGMHHVIGQLMRRWLGFLALFVCTLAMAGLFRPHRRATSFSSSSTLFPALLSTFTDRRSFFESDGTQDPTY</sequence>
<proteinExistence type="predicted"/>
<dbReference type="Proteomes" id="UP001451303">
    <property type="component" value="Unassembled WGS sequence"/>
</dbReference>
<evidence type="ECO:0000313" key="1">
    <source>
        <dbReference type="EMBL" id="KAL0466310.1"/>
    </source>
</evidence>
<name>A0ABR3D0T6_NEUIN</name>